<accession>A0A931SB04</accession>
<evidence type="ECO:0000256" key="2">
    <source>
        <dbReference type="SAM" id="MobiDB-lite"/>
    </source>
</evidence>
<feature type="compositionally biased region" description="Low complexity" evidence="2">
    <location>
        <begin position="1373"/>
        <end position="1393"/>
    </location>
</feature>
<reference evidence="3" key="1">
    <citation type="submission" date="2020-07" db="EMBL/GenBank/DDBJ databases">
        <title>Huge and variable diversity of episymbiotic CPR bacteria and DPANN archaea in groundwater ecosystems.</title>
        <authorList>
            <person name="He C.Y."/>
            <person name="Keren R."/>
            <person name="Whittaker M."/>
            <person name="Farag I.F."/>
            <person name="Doudna J."/>
            <person name="Cate J.H.D."/>
            <person name="Banfield J.F."/>
        </authorList>
    </citation>
    <scope>NUCLEOTIDE SEQUENCE</scope>
    <source>
        <strain evidence="3">NC_groundwater_193_Ag_S-0.1um_51_7</strain>
    </source>
</reference>
<evidence type="ECO:0000256" key="1">
    <source>
        <dbReference type="SAM" id="Coils"/>
    </source>
</evidence>
<feature type="compositionally biased region" description="Low complexity" evidence="2">
    <location>
        <begin position="1328"/>
        <end position="1347"/>
    </location>
</feature>
<evidence type="ECO:0000313" key="4">
    <source>
        <dbReference type="Proteomes" id="UP000724148"/>
    </source>
</evidence>
<dbReference type="EMBL" id="JACOZA010000019">
    <property type="protein sequence ID" value="MBI2096678.1"/>
    <property type="molecule type" value="Genomic_DNA"/>
</dbReference>
<name>A0A931SB04_9BACT</name>
<sequence>IGGDTINEFVGTGLAMSGNSLTASLGTTIDTGEITDGTITGDDINSNIAGNGLVLTAASPDTLDVGAGYGLVAGADNIGVASSSAFTWTGAHSFGASTTLSNLANNQLLYIDPAKNIAGFASSTAGKVLMATGTAPYFSWETDATGITSLGGLTGTTQTFATSTETNLGLSISSAGSTHTFTPIWIGTLGIGRGGTGTSTTPTNGQLLIGNSTGYSLGTLTTDTGISVANATGTITLTNTGVQSAVAGTGISVSAATGTVTFTNTGVQTLTGTANQITVSSATGTITLSTPQSIGTGSSPTFAGATLSASTTLSNLANNQLLYIDPAKNIAGFASSTAGKVLMATGTAPYFSWETAAGGSGISTVEANNVDVVTSAVSLDFLGADFDVALDTGEGSNEADVAIDYTNSGITRKNQNEAITGDWSFSFAATEALDIASDLATAGTLNVASITGTPSATNGTIRGLAVINASSVNANGIDTGILVDNADDSVAIGTGISITSSGGGAITTAIDLSATAIGTGISLGANDITGTTAVIDFTNFDVSTAGNITVAAAEGLDTNAAGALELGKLNATSIDFCNSTACDTVNIANLATTDADTINIGDNLDSLVIDTANFDVTSAGAVTLTGNLALSGDASEGVSGGGLVDCDLSTQTLQWDSTTNKFSCGTDDTGGGGSFPNGTLANDLESLSSSVYTTIFTIPLTINETNVIVAVLAQNTSSALVGIQTRGRVTQSAHTGYCKFRRLSSATADANLDNIAVSTNPADTAQTAEFVTTVASTEVICTVTVNGTAGDFTKVAGSDLAEIYYTKDLSISPGDVVSIDGTIAAGVKKSAKAYDPETFGIISTRPGLLLGDTKTNTEDFPVVIALAGRVSVKASTENGAIQAGDLLTSSPLPGVAMKATKAGPIIGQALTSFDGEGVGTVIAFVKNNYSHGANLASLLPGLSQESAGNSETLNFGKTLLTQFISQKEQLATSVDLSEIFTDRVGAALEIITPKVTTQTLTADYIESNGENLTISLAENGRFIITSINPTSTLEAVSSTPAVISFDALGNAFFAGDIQAGSITANKITGLEFITSKISLLTDKVEGLATAQSSTLSTNELEVNGSASILGSLKALKIITDEIENPALLTLKETVAGLTSSTEGIKTELASSTESISKLDLDLTDLKSRIDTLETNLANVLGKNEGLALDGVSILDGALKINKISDSETELSFISDTVFFGRPYFSTDTAGFAVIRQGEDRVEVTFERDYLEPPIVNITMEFGGSFDSLNNLQYGLTEKTASGFTIVLSRPAPSDMKFNWIALAVKGARTFTTIVPEVGPPIPPPTPPSTTESTPTEPAPGSESVEGPAPEPSPEPAAESTPVPEPAPAPTAPSEPAENPENPEPSSEEVAPAL</sequence>
<evidence type="ECO:0000313" key="3">
    <source>
        <dbReference type="EMBL" id="MBI2096678.1"/>
    </source>
</evidence>
<feature type="coiled-coil region" evidence="1">
    <location>
        <begin position="1155"/>
        <end position="1182"/>
    </location>
</feature>
<feature type="region of interest" description="Disordered" evidence="2">
    <location>
        <begin position="1314"/>
        <end position="1393"/>
    </location>
</feature>
<protein>
    <submittedName>
        <fullName evidence="3">Uncharacterized protein</fullName>
    </submittedName>
</protein>
<organism evidence="3 4">
    <name type="scientific">Candidatus Sungiibacteriota bacterium</name>
    <dbReference type="NCBI Taxonomy" id="2750080"/>
    <lineage>
        <taxon>Bacteria</taxon>
        <taxon>Candidatus Sungiibacteriota</taxon>
    </lineage>
</organism>
<gene>
    <name evidence="3" type="ORF">HYT40_00765</name>
</gene>
<feature type="compositionally biased region" description="Pro residues" evidence="2">
    <location>
        <begin position="1317"/>
        <end position="1327"/>
    </location>
</feature>
<feature type="non-terminal residue" evidence="3">
    <location>
        <position position="1"/>
    </location>
</feature>
<dbReference type="Proteomes" id="UP000724148">
    <property type="component" value="Unassembled WGS sequence"/>
</dbReference>
<comment type="caution">
    <text evidence="3">The sequence shown here is derived from an EMBL/GenBank/DDBJ whole genome shotgun (WGS) entry which is preliminary data.</text>
</comment>
<feature type="compositionally biased region" description="Pro residues" evidence="2">
    <location>
        <begin position="1362"/>
        <end position="1372"/>
    </location>
</feature>
<keyword evidence="1" id="KW-0175">Coiled coil</keyword>
<proteinExistence type="predicted"/>